<gene>
    <name evidence="6" type="ORF">GX888_02215</name>
</gene>
<dbReference type="PANTHER" id="PTHR34138">
    <property type="entry name" value="CELL SHAPE-DETERMINING PROTEIN MREC"/>
    <property type="match status" value="1"/>
</dbReference>
<organism evidence="6 7">
    <name type="scientific">Candidatus Dojkabacteria bacterium</name>
    <dbReference type="NCBI Taxonomy" id="2099670"/>
    <lineage>
        <taxon>Bacteria</taxon>
        <taxon>Candidatus Dojkabacteria</taxon>
    </lineage>
</organism>
<comment type="caution">
    <text evidence="6">The sequence shown here is derived from an EMBL/GenBank/DDBJ whole genome shotgun (WGS) entry which is preliminary data.</text>
</comment>
<name>A0A847VDG5_9BACT</name>
<evidence type="ECO:0000256" key="4">
    <source>
        <dbReference type="ARBA" id="ARBA00032089"/>
    </source>
</evidence>
<evidence type="ECO:0000256" key="2">
    <source>
        <dbReference type="ARBA" id="ARBA00013855"/>
    </source>
</evidence>
<evidence type="ECO:0000313" key="7">
    <source>
        <dbReference type="Proteomes" id="UP000564033"/>
    </source>
</evidence>
<dbReference type="InterPro" id="IPR042175">
    <property type="entry name" value="Cell/Rod_MreC_2"/>
</dbReference>
<dbReference type="Gene3D" id="2.40.10.340">
    <property type="entry name" value="Rod shape-determining protein MreC, domain 1"/>
    <property type="match status" value="1"/>
</dbReference>
<evidence type="ECO:0000256" key="1">
    <source>
        <dbReference type="ARBA" id="ARBA00009369"/>
    </source>
</evidence>
<dbReference type="InterPro" id="IPR007221">
    <property type="entry name" value="MreC"/>
</dbReference>
<protein>
    <recommendedName>
        <fullName evidence="2">Cell shape-determining protein MreC</fullName>
    </recommendedName>
    <alternativeName>
        <fullName evidence="4">Cell shape protein MreC</fullName>
    </alternativeName>
</protein>
<accession>A0A847VDG5</accession>
<feature type="domain" description="Rod shape-determining protein MreC beta-barrel core" evidence="5">
    <location>
        <begin position="124"/>
        <end position="270"/>
    </location>
</feature>
<dbReference type="EMBL" id="JAAZIL010000054">
    <property type="protein sequence ID" value="NLZ24539.1"/>
    <property type="molecule type" value="Genomic_DNA"/>
</dbReference>
<proteinExistence type="inferred from homology"/>
<reference evidence="6 7" key="1">
    <citation type="journal article" date="2020" name="Biotechnol. Biofuels">
        <title>New insights from the biogas microbiome by comprehensive genome-resolved metagenomics of nearly 1600 species originating from multiple anaerobic digesters.</title>
        <authorList>
            <person name="Campanaro S."/>
            <person name="Treu L."/>
            <person name="Rodriguez-R L.M."/>
            <person name="Kovalovszki A."/>
            <person name="Ziels R.M."/>
            <person name="Maus I."/>
            <person name="Zhu X."/>
            <person name="Kougias P.G."/>
            <person name="Basile A."/>
            <person name="Luo G."/>
            <person name="Schluter A."/>
            <person name="Konstantinidis K.T."/>
            <person name="Angelidaki I."/>
        </authorList>
    </citation>
    <scope>NUCLEOTIDE SEQUENCE [LARGE SCALE GENOMIC DNA]</scope>
    <source>
        <strain evidence="6">AS19jrsBPTG_9</strain>
    </source>
</reference>
<dbReference type="Pfam" id="PF04085">
    <property type="entry name" value="MreC"/>
    <property type="match status" value="1"/>
</dbReference>
<dbReference type="PANTHER" id="PTHR34138:SF1">
    <property type="entry name" value="CELL SHAPE-DETERMINING PROTEIN MREC"/>
    <property type="match status" value="1"/>
</dbReference>
<dbReference type="Proteomes" id="UP000564033">
    <property type="component" value="Unassembled WGS sequence"/>
</dbReference>
<dbReference type="InterPro" id="IPR042177">
    <property type="entry name" value="Cell/Rod_1"/>
</dbReference>
<dbReference type="AlphaFoldDB" id="A0A847VDG5"/>
<sequence>MEDEKIFKKYSYLFCLLFSVILFFFGQTSFSKSIKYPFSYIFNPIYLSATQAGHSVKSWAEALLDASSYIQEYNTMREEIVRLKIENSERLLDYEEYNSLKEHISNADKKGEYTEAKILHLTNQNEIILNRGADSGVKKGDAVVIGRVFVGLVIDVNPKTSLVRLPLHTSSSYEVVVIPSTVNLNEKLHLDSFVVSKGVVLGKGEEIKIENLGINSSVNSGDIVLLKDEKVEDILILGSLVGITSNPASTQKNGVVEPIFDYSNILTVFIKTK</sequence>
<dbReference type="GO" id="GO:0005886">
    <property type="term" value="C:plasma membrane"/>
    <property type="evidence" value="ECO:0007669"/>
    <property type="project" value="TreeGrafter"/>
</dbReference>
<comment type="similarity">
    <text evidence="1">Belongs to the MreC family.</text>
</comment>
<evidence type="ECO:0000259" key="5">
    <source>
        <dbReference type="Pfam" id="PF04085"/>
    </source>
</evidence>
<dbReference type="GO" id="GO:0008360">
    <property type="term" value="P:regulation of cell shape"/>
    <property type="evidence" value="ECO:0007669"/>
    <property type="project" value="UniProtKB-KW"/>
</dbReference>
<dbReference type="Gene3D" id="2.40.10.350">
    <property type="entry name" value="Rod shape-determining protein MreC, domain 2"/>
    <property type="match status" value="1"/>
</dbReference>
<evidence type="ECO:0000256" key="3">
    <source>
        <dbReference type="ARBA" id="ARBA00022960"/>
    </source>
</evidence>
<keyword evidence="3" id="KW-0133">Cell shape</keyword>
<dbReference type="InterPro" id="IPR055342">
    <property type="entry name" value="MreC_beta-barrel_core"/>
</dbReference>
<evidence type="ECO:0000313" key="6">
    <source>
        <dbReference type="EMBL" id="NLZ24539.1"/>
    </source>
</evidence>